<dbReference type="AlphaFoldDB" id="A0AAD3TAE9"/>
<name>A0AAD3TAE9_NEPGR</name>
<gene>
    <name evidence="1" type="ORF">Nepgr_026809</name>
</gene>
<sequence length="66" mass="6930">MEALQPVAALQLVESVPAQRSTLACGTTPARSSAPAYGSTLALGACRLAARQHDPLQPDLFWVDPL</sequence>
<comment type="caution">
    <text evidence="1">The sequence shown here is derived from an EMBL/GenBank/DDBJ whole genome shotgun (WGS) entry which is preliminary data.</text>
</comment>
<protein>
    <submittedName>
        <fullName evidence="1">Uncharacterized protein</fullName>
    </submittedName>
</protein>
<evidence type="ECO:0000313" key="2">
    <source>
        <dbReference type="Proteomes" id="UP001279734"/>
    </source>
</evidence>
<accession>A0AAD3TAE9</accession>
<dbReference type="Proteomes" id="UP001279734">
    <property type="component" value="Unassembled WGS sequence"/>
</dbReference>
<reference evidence="1" key="1">
    <citation type="submission" date="2023-05" db="EMBL/GenBank/DDBJ databases">
        <title>Nepenthes gracilis genome sequencing.</title>
        <authorList>
            <person name="Fukushima K."/>
        </authorList>
    </citation>
    <scope>NUCLEOTIDE SEQUENCE</scope>
    <source>
        <strain evidence="1">SING2019-196</strain>
    </source>
</reference>
<keyword evidence="2" id="KW-1185">Reference proteome</keyword>
<evidence type="ECO:0000313" key="1">
    <source>
        <dbReference type="EMBL" id="GMH24966.1"/>
    </source>
</evidence>
<organism evidence="1 2">
    <name type="scientific">Nepenthes gracilis</name>
    <name type="common">Slender pitcher plant</name>
    <dbReference type="NCBI Taxonomy" id="150966"/>
    <lineage>
        <taxon>Eukaryota</taxon>
        <taxon>Viridiplantae</taxon>
        <taxon>Streptophyta</taxon>
        <taxon>Embryophyta</taxon>
        <taxon>Tracheophyta</taxon>
        <taxon>Spermatophyta</taxon>
        <taxon>Magnoliopsida</taxon>
        <taxon>eudicotyledons</taxon>
        <taxon>Gunneridae</taxon>
        <taxon>Pentapetalae</taxon>
        <taxon>Caryophyllales</taxon>
        <taxon>Nepenthaceae</taxon>
        <taxon>Nepenthes</taxon>
    </lineage>
</organism>
<proteinExistence type="predicted"/>
<dbReference type="EMBL" id="BSYO01000028">
    <property type="protein sequence ID" value="GMH24966.1"/>
    <property type="molecule type" value="Genomic_DNA"/>
</dbReference>